<dbReference type="SMART" id="SM00184">
    <property type="entry name" value="RING"/>
    <property type="match status" value="1"/>
</dbReference>
<proteinExistence type="predicted"/>
<organism evidence="5">
    <name type="scientific">viral metagenome</name>
    <dbReference type="NCBI Taxonomy" id="1070528"/>
    <lineage>
        <taxon>unclassified sequences</taxon>
        <taxon>metagenomes</taxon>
        <taxon>organismal metagenomes</taxon>
    </lineage>
</organism>
<dbReference type="GO" id="GO:0005634">
    <property type="term" value="C:nucleus"/>
    <property type="evidence" value="ECO:0007669"/>
    <property type="project" value="TreeGrafter"/>
</dbReference>
<dbReference type="AlphaFoldDB" id="A0A6C0H0D4"/>
<dbReference type="InterPro" id="IPR051834">
    <property type="entry name" value="RING_finger_E3_ligase"/>
</dbReference>
<evidence type="ECO:0000256" key="3">
    <source>
        <dbReference type="ARBA" id="ARBA00022833"/>
    </source>
</evidence>
<evidence type="ECO:0000259" key="4">
    <source>
        <dbReference type="PROSITE" id="PS50089"/>
    </source>
</evidence>
<dbReference type="Pfam" id="PF13639">
    <property type="entry name" value="zf-RING_2"/>
    <property type="match status" value="1"/>
</dbReference>
<dbReference type="EMBL" id="MN739833">
    <property type="protein sequence ID" value="QHT73867.1"/>
    <property type="molecule type" value="Genomic_DNA"/>
</dbReference>
<evidence type="ECO:0000256" key="2">
    <source>
        <dbReference type="ARBA" id="ARBA00022771"/>
    </source>
</evidence>
<dbReference type="InterPro" id="IPR013083">
    <property type="entry name" value="Znf_RING/FYVE/PHD"/>
</dbReference>
<evidence type="ECO:0000313" key="5">
    <source>
        <dbReference type="EMBL" id="QHT73867.1"/>
    </source>
</evidence>
<dbReference type="PANTHER" id="PTHR45931">
    <property type="entry name" value="SI:CH211-59O9.10"/>
    <property type="match status" value="1"/>
</dbReference>
<keyword evidence="2" id="KW-0863">Zinc-finger</keyword>
<dbReference type="GO" id="GO:0006511">
    <property type="term" value="P:ubiquitin-dependent protein catabolic process"/>
    <property type="evidence" value="ECO:0007669"/>
    <property type="project" value="TreeGrafter"/>
</dbReference>
<dbReference type="GO" id="GO:0008270">
    <property type="term" value="F:zinc ion binding"/>
    <property type="evidence" value="ECO:0007669"/>
    <property type="project" value="UniProtKB-KW"/>
</dbReference>
<feature type="domain" description="RING-type" evidence="4">
    <location>
        <begin position="223"/>
        <end position="265"/>
    </location>
</feature>
<sequence length="275" mass="32618">MNYELIENLFCTFEQEFNGNFQKIISELYKFLKENNISNQEIRINLHEFFIQNKNYMFCEYNLTFRDIRYIIESLINEYEELSNNISFGPLRDGSQSGGSQRYLNNHSLNNLQSGQPLIYNSPTIVYFSSINRSPESDIINIFNSTNMRSRYNLFNDDHLYNSYVNQSQFNLVLDMFNILLNNPSHNIPYNNEDVKNVINKDQLNKLKIKKYSELDKEKYKECVICMEDYKNNSDVRLLNCNHGFHPSCIDTWLTKCNYKCPVCRDSSNEHHAEV</sequence>
<accession>A0A6C0H0D4</accession>
<evidence type="ECO:0000256" key="1">
    <source>
        <dbReference type="ARBA" id="ARBA00022723"/>
    </source>
</evidence>
<keyword evidence="3" id="KW-0862">Zinc</keyword>
<dbReference type="Gene3D" id="3.30.40.10">
    <property type="entry name" value="Zinc/RING finger domain, C3HC4 (zinc finger)"/>
    <property type="match status" value="1"/>
</dbReference>
<dbReference type="SUPFAM" id="SSF57850">
    <property type="entry name" value="RING/U-box"/>
    <property type="match status" value="1"/>
</dbReference>
<dbReference type="PANTHER" id="PTHR45931:SF3">
    <property type="entry name" value="RING ZINC FINGER-CONTAINING PROTEIN"/>
    <property type="match status" value="1"/>
</dbReference>
<dbReference type="InterPro" id="IPR001841">
    <property type="entry name" value="Znf_RING"/>
</dbReference>
<name>A0A6C0H0D4_9ZZZZ</name>
<reference evidence="5" key="1">
    <citation type="journal article" date="2020" name="Nature">
        <title>Giant virus diversity and host interactions through global metagenomics.</title>
        <authorList>
            <person name="Schulz F."/>
            <person name="Roux S."/>
            <person name="Paez-Espino D."/>
            <person name="Jungbluth S."/>
            <person name="Walsh D.A."/>
            <person name="Denef V.J."/>
            <person name="McMahon K.D."/>
            <person name="Konstantinidis K.T."/>
            <person name="Eloe-Fadrosh E.A."/>
            <person name="Kyrpides N.C."/>
            <person name="Woyke T."/>
        </authorList>
    </citation>
    <scope>NUCLEOTIDE SEQUENCE</scope>
    <source>
        <strain evidence="5">GVMAG-M-3300023179-4</strain>
    </source>
</reference>
<dbReference type="GO" id="GO:0061630">
    <property type="term" value="F:ubiquitin protein ligase activity"/>
    <property type="evidence" value="ECO:0007669"/>
    <property type="project" value="TreeGrafter"/>
</dbReference>
<protein>
    <recommendedName>
        <fullName evidence="4">RING-type domain-containing protein</fullName>
    </recommendedName>
</protein>
<dbReference type="PROSITE" id="PS50089">
    <property type="entry name" value="ZF_RING_2"/>
    <property type="match status" value="1"/>
</dbReference>
<dbReference type="CDD" id="cd16454">
    <property type="entry name" value="RING-H2_PA-TM-RING"/>
    <property type="match status" value="1"/>
</dbReference>
<keyword evidence="1" id="KW-0479">Metal-binding</keyword>